<name>A0A0K2VJM6_LEPSM</name>
<reference evidence="1" key="1">
    <citation type="submission" date="2014-05" db="EMBL/GenBank/DDBJ databases">
        <authorList>
            <person name="Chronopoulou M."/>
        </authorList>
    </citation>
    <scope>NUCLEOTIDE SEQUENCE</scope>
    <source>
        <tissue evidence="1">Whole organism</tissue>
    </source>
</reference>
<dbReference type="AlphaFoldDB" id="A0A0K2VJM6"/>
<protein>
    <submittedName>
        <fullName evidence="1">Uncharacterized protein</fullName>
    </submittedName>
</protein>
<accession>A0A0K2VJM6</accession>
<proteinExistence type="predicted"/>
<dbReference type="EMBL" id="HACA01032835">
    <property type="protein sequence ID" value="CDW50196.1"/>
    <property type="molecule type" value="Transcribed_RNA"/>
</dbReference>
<evidence type="ECO:0000313" key="1">
    <source>
        <dbReference type="EMBL" id="CDW50196.1"/>
    </source>
</evidence>
<organism evidence="1">
    <name type="scientific">Lepeophtheirus salmonis</name>
    <name type="common">Salmon louse</name>
    <name type="synonym">Caligus salmonis</name>
    <dbReference type="NCBI Taxonomy" id="72036"/>
    <lineage>
        <taxon>Eukaryota</taxon>
        <taxon>Metazoa</taxon>
        <taxon>Ecdysozoa</taxon>
        <taxon>Arthropoda</taxon>
        <taxon>Crustacea</taxon>
        <taxon>Multicrustacea</taxon>
        <taxon>Hexanauplia</taxon>
        <taxon>Copepoda</taxon>
        <taxon>Siphonostomatoida</taxon>
        <taxon>Caligidae</taxon>
        <taxon>Lepeophtheirus</taxon>
    </lineage>
</organism>
<sequence>MGSGSRDLPAVGSSSKLAMLELGSPFSFTGRTLVRLRKAEQYRMCLSMASWGKEENKGILQEVKCVSVSRTTSFKVDFILRSSGSPLFLLSR</sequence>